<evidence type="ECO:0000259" key="1">
    <source>
        <dbReference type="SMART" id="SM00327"/>
    </source>
</evidence>
<dbReference type="Pfam" id="PF07002">
    <property type="entry name" value="Copine"/>
    <property type="match status" value="1"/>
</dbReference>
<protein>
    <recommendedName>
        <fullName evidence="1">VWFA domain-containing protein</fullName>
    </recommendedName>
</protein>
<proteinExistence type="predicted"/>
<dbReference type="GO" id="GO:0004842">
    <property type="term" value="F:ubiquitin-protein transferase activity"/>
    <property type="evidence" value="ECO:0007669"/>
    <property type="project" value="TreeGrafter"/>
</dbReference>
<reference evidence="2" key="1">
    <citation type="journal article" date="2019" name="bioRxiv">
        <title>The Genome of the Zebra Mussel, Dreissena polymorpha: A Resource for Invasive Species Research.</title>
        <authorList>
            <person name="McCartney M.A."/>
            <person name="Auch B."/>
            <person name="Kono T."/>
            <person name="Mallez S."/>
            <person name="Zhang Y."/>
            <person name="Obille A."/>
            <person name="Becker A."/>
            <person name="Abrahante J.E."/>
            <person name="Garbe J."/>
            <person name="Badalamenti J.P."/>
            <person name="Herman A."/>
            <person name="Mangelson H."/>
            <person name="Liachko I."/>
            <person name="Sullivan S."/>
            <person name="Sone E.D."/>
            <person name="Koren S."/>
            <person name="Silverstein K.A.T."/>
            <person name="Beckman K.B."/>
            <person name="Gohl D.M."/>
        </authorList>
    </citation>
    <scope>NUCLEOTIDE SEQUENCE</scope>
    <source>
        <strain evidence="2">Duluth1</strain>
        <tissue evidence="2">Whole animal</tissue>
    </source>
</reference>
<dbReference type="AlphaFoldDB" id="A0A9D4I154"/>
<name>A0A9D4I154_DREPO</name>
<dbReference type="InterPro" id="IPR010734">
    <property type="entry name" value="Copine_C"/>
</dbReference>
<dbReference type="OrthoDB" id="5855668at2759"/>
<dbReference type="InterPro" id="IPR052079">
    <property type="entry name" value="E3_ligase/Copine_domain"/>
</dbReference>
<sequence length="310" mass="34310">MAQDLGDSVGGRKRPHPDVPLLLQFAMAERCDSSVLASDLEDGGVAFGKSRKASNDHGNHLNIIADRFNSLSEVTVALKRLGIDNCGLIFGIDYTLSNKVSGEKTFHGLSLHDTTSQKNNPYQEVICILGETLEPMDDDGIIPAYGFGDRTVRDKGIFPLKKEGECDGFLEVLEVYNEITPTVRLGGPTNFAPLIDEAVRIVKQKKQYHILVIVADGQVTNEEDTIRSIVEASEYPLSIVCIGVGDGPWDIMNDFDDKLPERRFDNFQFVDFHSTKSEARNPQAAVALAALMEIPDQVKYIRDNKLIEKL</sequence>
<dbReference type="PANTHER" id="PTHR45751">
    <property type="entry name" value="COPINE FAMILY PROTEIN 1"/>
    <property type="match status" value="1"/>
</dbReference>
<dbReference type="SMART" id="SM00327">
    <property type="entry name" value="VWA"/>
    <property type="match status" value="1"/>
</dbReference>
<organism evidence="2 3">
    <name type="scientific">Dreissena polymorpha</name>
    <name type="common">Zebra mussel</name>
    <name type="synonym">Mytilus polymorpha</name>
    <dbReference type="NCBI Taxonomy" id="45954"/>
    <lineage>
        <taxon>Eukaryota</taxon>
        <taxon>Metazoa</taxon>
        <taxon>Spiralia</taxon>
        <taxon>Lophotrochozoa</taxon>
        <taxon>Mollusca</taxon>
        <taxon>Bivalvia</taxon>
        <taxon>Autobranchia</taxon>
        <taxon>Heteroconchia</taxon>
        <taxon>Euheterodonta</taxon>
        <taxon>Imparidentia</taxon>
        <taxon>Neoheterodontei</taxon>
        <taxon>Myida</taxon>
        <taxon>Dreissenoidea</taxon>
        <taxon>Dreissenidae</taxon>
        <taxon>Dreissena</taxon>
    </lineage>
</organism>
<gene>
    <name evidence="2" type="ORF">DPMN_046712</name>
</gene>
<accession>A0A9D4I154</accession>
<feature type="domain" description="VWFA" evidence="1">
    <location>
        <begin position="85"/>
        <end position="275"/>
    </location>
</feature>
<dbReference type="SUPFAM" id="SSF53300">
    <property type="entry name" value="vWA-like"/>
    <property type="match status" value="1"/>
</dbReference>
<dbReference type="InterPro" id="IPR002035">
    <property type="entry name" value="VWF_A"/>
</dbReference>
<dbReference type="PANTHER" id="PTHR45751:SF11">
    <property type="entry name" value="COPINE FAMILY PROTEIN 2"/>
    <property type="match status" value="1"/>
</dbReference>
<dbReference type="InterPro" id="IPR036465">
    <property type="entry name" value="vWFA_dom_sf"/>
</dbReference>
<dbReference type="Gene3D" id="3.40.50.410">
    <property type="entry name" value="von Willebrand factor, type A domain"/>
    <property type="match status" value="1"/>
</dbReference>
<dbReference type="GO" id="GO:0016567">
    <property type="term" value="P:protein ubiquitination"/>
    <property type="evidence" value="ECO:0007669"/>
    <property type="project" value="TreeGrafter"/>
</dbReference>
<keyword evidence="3" id="KW-1185">Reference proteome</keyword>
<dbReference type="GO" id="GO:0005634">
    <property type="term" value="C:nucleus"/>
    <property type="evidence" value="ECO:0007669"/>
    <property type="project" value="TreeGrafter"/>
</dbReference>
<evidence type="ECO:0000313" key="2">
    <source>
        <dbReference type="EMBL" id="KAH3740017.1"/>
    </source>
</evidence>
<comment type="caution">
    <text evidence="2">The sequence shown here is derived from an EMBL/GenBank/DDBJ whole genome shotgun (WGS) entry which is preliminary data.</text>
</comment>
<reference evidence="2" key="2">
    <citation type="submission" date="2020-11" db="EMBL/GenBank/DDBJ databases">
        <authorList>
            <person name="McCartney M.A."/>
            <person name="Auch B."/>
            <person name="Kono T."/>
            <person name="Mallez S."/>
            <person name="Becker A."/>
            <person name="Gohl D.M."/>
            <person name="Silverstein K.A.T."/>
            <person name="Koren S."/>
            <person name="Bechman K.B."/>
            <person name="Herman A."/>
            <person name="Abrahante J.E."/>
            <person name="Garbe J."/>
        </authorList>
    </citation>
    <scope>NUCLEOTIDE SEQUENCE</scope>
    <source>
        <strain evidence="2">Duluth1</strain>
        <tissue evidence="2">Whole animal</tissue>
    </source>
</reference>
<evidence type="ECO:0000313" key="3">
    <source>
        <dbReference type="Proteomes" id="UP000828390"/>
    </source>
</evidence>
<dbReference type="Proteomes" id="UP000828390">
    <property type="component" value="Unassembled WGS sequence"/>
</dbReference>
<dbReference type="EMBL" id="JAIWYP010000011">
    <property type="protein sequence ID" value="KAH3740017.1"/>
    <property type="molecule type" value="Genomic_DNA"/>
</dbReference>